<accession>A0A1S1U758</accession>
<feature type="transmembrane region" description="Helical" evidence="1">
    <location>
        <begin position="9"/>
        <end position="30"/>
    </location>
</feature>
<dbReference type="RefSeq" id="WP_071077731.1">
    <property type="nucleotide sequence ID" value="NZ_LFKP01000008.1"/>
</dbReference>
<dbReference type="AlphaFoldDB" id="A0A1S1U758"/>
<evidence type="ECO:0000313" key="3">
    <source>
        <dbReference type="Proteomes" id="UP000179840"/>
    </source>
</evidence>
<evidence type="ECO:0000313" key="2">
    <source>
        <dbReference type="EMBL" id="OHV96235.1"/>
    </source>
</evidence>
<keyword evidence="1" id="KW-1133">Transmembrane helix</keyword>
<evidence type="ECO:0000256" key="1">
    <source>
        <dbReference type="SAM" id="Phobius"/>
    </source>
</evidence>
<feature type="transmembrane region" description="Helical" evidence="1">
    <location>
        <begin position="42"/>
        <end position="62"/>
    </location>
</feature>
<dbReference type="Proteomes" id="UP000179840">
    <property type="component" value="Unassembled WGS sequence"/>
</dbReference>
<keyword evidence="1" id="KW-0472">Membrane</keyword>
<reference evidence="2 3" key="1">
    <citation type="submission" date="2015-06" db="EMBL/GenBank/DDBJ databases">
        <title>Draft genome sequencing of a biphenyl-degrading bacterium, Janthinobacterium lividum MEG1.</title>
        <authorList>
            <person name="Shimodaira J."/>
            <person name="Hatta T."/>
        </authorList>
    </citation>
    <scope>NUCLEOTIDE SEQUENCE [LARGE SCALE GENOMIC DNA]</scope>
    <source>
        <strain evidence="2 3">MEG1</strain>
    </source>
</reference>
<gene>
    <name evidence="2" type="ORF">AKG95_15715</name>
</gene>
<protein>
    <submittedName>
        <fullName evidence="2">Uncharacterized protein</fullName>
    </submittedName>
</protein>
<sequence>MKNQTWTNILLGIFFAIGCTFLFAAMRVALTDTSSIYGKAEIAYWAQAIFAFFTIFLALYVVRLQGDHAAQLMIKADERTLRRKIDSVGAVLDEACRQITAIGNEVKGIELIARKKEKAMPILPQDDRIYAVIALSNYQGIPQFANALRLIDQIPMHEMGSQELVQTVLRIRDALATLDQHLLRAWEEGELKFSASSLWNSANIWPEVARLAKQDFDTAAKAIFS</sequence>
<keyword evidence="1" id="KW-0812">Transmembrane</keyword>
<comment type="caution">
    <text evidence="2">The sequence shown here is derived from an EMBL/GenBank/DDBJ whole genome shotgun (WGS) entry which is preliminary data.</text>
</comment>
<dbReference type="PROSITE" id="PS51257">
    <property type="entry name" value="PROKAR_LIPOPROTEIN"/>
    <property type="match status" value="1"/>
</dbReference>
<proteinExistence type="predicted"/>
<organism evidence="2 3">
    <name type="scientific">Janthinobacterium lividum</name>
    <dbReference type="NCBI Taxonomy" id="29581"/>
    <lineage>
        <taxon>Bacteria</taxon>
        <taxon>Pseudomonadati</taxon>
        <taxon>Pseudomonadota</taxon>
        <taxon>Betaproteobacteria</taxon>
        <taxon>Burkholderiales</taxon>
        <taxon>Oxalobacteraceae</taxon>
        <taxon>Janthinobacterium</taxon>
    </lineage>
</organism>
<dbReference type="EMBL" id="LFKP01000008">
    <property type="protein sequence ID" value="OHV96235.1"/>
    <property type="molecule type" value="Genomic_DNA"/>
</dbReference>
<name>A0A1S1U758_9BURK</name>